<accession>A0A164WGH1</accession>
<proteinExistence type="predicted"/>
<reference evidence="1 2" key="1">
    <citation type="journal article" date="2016" name="Mol. Biol. Evol.">
        <title>Comparative Genomics of Early-Diverging Mushroom-Forming Fungi Provides Insights into the Origins of Lignocellulose Decay Capabilities.</title>
        <authorList>
            <person name="Nagy L.G."/>
            <person name="Riley R."/>
            <person name="Tritt A."/>
            <person name="Adam C."/>
            <person name="Daum C."/>
            <person name="Floudas D."/>
            <person name="Sun H."/>
            <person name="Yadav J.S."/>
            <person name="Pangilinan J."/>
            <person name="Larsson K.H."/>
            <person name="Matsuura K."/>
            <person name="Barry K."/>
            <person name="Labutti K."/>
            <person name="Kuo R."/>
            <person name="Ohm R.A."/>
            <person name="Bhattacharya S.S."/>
            <person name="Shirouzu T."/>
            <person name="Yoshinaga Y."/>
            <person name="Martin F.M."/>
            <person name="Grigoriev I.V."/>
            <person name="Hibbett D.S."/>
        </authorList>
    </citation>
    <scope>NUCLEOTIDE SEQUENCE [LARGE SCALE GENOMIC DNA]</scope>
    <source>
        <strain evidence="1 2">HHB9708</strain>
    </source>
</reference>
<feature type="non-terminal residue" evidence="1">
    <location>
        <position position="225"/>
    </location>
</feature>
<sequence>MKVRLPPTVEVVLQPDADNETCGYYFVNHEFQTIFWINDVMTSAVGLTPLSPASRYDLENALHQQYYAHIEYFPNHTALVSLVDMPLDQLLISWTEGMTNSQYTSTFPFDAGECQKLLDLLRNINDLEYTQSFRVSAMARLLGDIYAMRLFNFHGDLHARLSRLEYVIEPERKPKPILISVVPKLLWDVPMRHQKRLADLWVDGITYFRLWGPLVNDLRLEWNSA</sequence>
<dbReference type="Proteomes" id="UP000076722">
    <property type="component" value="Unassembled WGS sequence"/>
</dbReference>
<evidence type="ECO:0000313" key="1">
    <source>
        <dbReference type="EMBL" id="KZS95024.1"/>
    </source>
</evidence>
<name>A0A164WGH1_9AGAM</name>
<organism evidence="1 2">
    <name type="scientific">Sistotremastrum niveocremeum HHB9708</name>
    <dbReference type="NCBI Taxonomy" id="1314777"/>
    <lineage>
        <taxon>Eukaryota</taxon>
        <taxon>Fungi</taxon>
        <taxon>Dikarya</taxon>
        <taxon>Basidiomycota</taxon>
        <taxon>Agaricomycotina</taxon>
        <taxon>Agaricomycetes</taxon>
        <taxon>Sistotremastrales</taxon>
        <taxon>Sistotremastraceae</taxon>
        <taxon>Sertulicium</taxon>
        <taxon>Sertulicium niveocremeum</taxon>
    </lineage>
</organism>
<dbReference type="OrthoDB" id="2674421at2759"/>
<dbReference type="AlphaFoldDB" id="A0A164WGH1"/>
<evidence type="ECO:0000313" key="2">
    <source>
        <dbReference type="Proteomes" id="UP000076722"/>
    </source>
</evidence>
<dbReference type="EMBL" id="KV419402">
    <property type="protein sequence ID" value="KZS95024.1"/>
    <property type="molecule type" value="Genomic_DNA"/>
</dbReference>
<keyword evidence="2" id="KW-1185">Reference proteome</keyword>
<protein>
    <submittedName>
        <fullName evidence="1">Uncharacterized protein</fullName>
    </submittedName>
</protein>
<gene>
    <name evidence="1" type="ORF">SISNIDRAFT_408878</name>
</gene>